<proteinExistence type="predicted"/>
<keyword evidence="1" id="KW-0175">Coiled coil</keyword>
<dbReference type="Gene3D" id="1.20.5.170">
    <property type="match status" value="1"/>
</dbReference>
<dbReference type="SMART" id="SM00338">
    <property type="entry name" value="BRLZ"/>
    <property type="match status" value="1"/>
</dbReference>
<dbReference type="Proteomes" id="UP001295684">
    <property type="component" value="Unassembled WGS sequence"/>
</dbReference>
<dbReference type="AlphaFoldDB" id="A0AAD2D8U5"/>
<sequence length="361" mass="42729">MDVNQEKFLLPIPEKATEEPQLSLNLQAKRKCKEELKTIKGDMPQNFLGSLPLGPMLPRKPRTSSTSRELPKDRKERNKIFAKESRNRKNNYIKELEQKIDFLENKVMKLSMELDQYKHLLKVSDITKDKDSQLETVLRDFKETEAYFKEKLNECSNPENMCIEQWSRIMDSVGTNIGPIGTVRRKLLKTAFKLIIKCAMPQQVGYLCYITQFEEKASKREHTYMKKLSRQEILHYSKEKGFSPLDTMYALLRLDKKELEYMRRSSPIWQGLLIKTKEVIRNLLRCRNEMYEIALKLDDQAMDIYKLQRPETVASFYINFYRELSCSQVSIFDIYGLKRKKYIFNQDVENEVYALTDSDDE</sequence>
<dbReference type="Pfam" id="PF00170">
    <property type="entry name" value="bZIP_1"/>
    <property type="match status" value="1"/>
</dbReference>
<dbReference type="EMBL" id="CAMPGE010027542">
    <property type="protein sequence ID" value="CAI2385162.1"/>
    <property type="molecule type" value="Genomic_DNA"/>
</dbReference>
<organism evidence="4 5">
    <name type="scientific">Euplotes crassus</name>
    <dbReference type="NCBI Taxonomy" id="5936"/>
    <lineage>
        <taxon>Eukaryota</taxon>
        <taxon>Sar</taxon>
        <taxon>Alveolata</taxon>
        <taxon>Ciliophora</taxon>
        <taxon>Intramacronucleata</taxon>
        <taxon>Spirotrichea</taxon>
        <taxon>Hypotrichia</taxon>
        <taxon>Euplotida</taxon>
        <taxon>Euplotidae</taxon>
        <taxon>Moneuplotes</taxon>
    </lineage>
</organism>
<comment type="caution">
    <text evidence="4">The sequence shown here is derived from an EMBL/GenBank/DDBJ whole genome shotgun (WGS) entry which is preliminary data.</text>
</comment>
<evidence type="ECO:0000256" key="1">
    <source>
        <dbReference type="SAM" id="Coils"/>
    </source>
</evidence>
<evidence type="ECO:0000313" key="5">
    <source>
        <dbReference type="Proteomes" id="UP001295684"/>
    </source>
</evidence>
<dbReference type="SUPFAM" id="SSF57959">
    <property type="entry name" value="Leucine zipper domain"/>
    <property type="match status" value="1"/>
</dbReference>
<name>A0AAD2D8U5_EUPCR</name>
<reference evidence="4" key="1">
    <citation type="submission" date="2023-07" db="EMBL/GenBank/DDBJ databases">
        <authorList>
            <consortium name="AG Swart"/>
            <person name="Singh M."/>
            <person name="Singh A."/>
            <person name="Seah K."/>
            <person name="Emmerich C."/>
        </authorList>
    </citation>
    <scope>NUCLEOTIDE SEQUENCE</scope>
    <source>
        <strain evidence="4">DP1</strain>
    </source>
</reference>
<protein>
    <recommendedName>
        <fullName evidence="3">BZIP domain-containing protein</fullName>
    </recommendedName>
</protein>
<dbReference type="InterPro" id="IPR046347">
    <property type="entry name" value="bZIP_sf"/>
</dbReference>
<dbReference type="InterPro" id="IPR004827">
    <property type="entry name" value="bZIP"/>
</dbReference>
<keyword evidence="5" id="KW-1185">Reference proteome</keyword>
<feature type="coiled-coil region" evidence="1">
    <location>
        <begin position="86"/>
        <end position="120"/>
    </location>
</feature>
<accession>A0AAD2D8U5</accession>
<dbReference type="GO" id="GO:0003700">
    <property type="term" value="F:DNA-binding transcription factor activity"/>
    <property type="evidence" value="ECO:0007669"/>
    <property type="project" value="InterPro"/>
</dbReference>
<dbReference type="PROSITE" id="PS50217">
    <property type="entry name" value="BZIP"/>
    <property type="match status" value="1"/>
</dbReference>
<evidence type="ECO:0000313" key="4">
    <source>
        <dbReference type="EMBL" id="CAI2385162.1"/>
    </source>
</evidence>
<feature type="region of interest" description="Disordered" evidence="2">
    <location>
        <begin position="44"/>
        <end position="78"/>
    </location>
</feature>
<feature type="domain" description="BZIP" evidence="3">
    <location>
        <begin position="72"/>
        <end position="118"/>
    </location>
</feature>
<evidence type="ECO:0000256" key="2">
    <source>
        <dbReference type="SAM" id="MobiDB-lite"/>
    </source>
</evidence>
<evidence type="ECO:0000259" key="3">
    <source>
        <dbReference type="PROSITE" id="PS50217"/>
    </source>
</evidence>
<gene>
    <name evidence="4" type="ORF">ECRASSUSDP1_LOCUS26710</name>
</gene>
<feature type="compositionally biased region" description="Basic and acidic residues" evidence="2">
    <location>
        <begin position="69"/>
        <end position="78"/>
    </location>
</feature>